<proteinExistence type="predicted"/>
<gene>
    <name evidence="1" type="ORF">METZ01_LOCUS80418</name>
</gene>
<dbReference type="AlphaFoldDB" id="A0A381UHX0"/>
<evidence type="ECO:0000313" key="1">
    <source>
        <dbReference type="EMBL" id="SVA27564.1"/>
    </source>
</evidence>
<dbReference type="EMBL" id="UINC01006443">
    <property type="protein sequence ID" value="SVA27564.1"/>
    <property type="molecule type" value="Genomic_DNA"/>
</dbReference>
<sequence length="39" mass="4498">HGQNGVLYVTENVRKETLLSDALYNIMKMNVLNIKLLHD</sequence>
<name>A0A381UHX0_9ZZZZ</name>
<organism evidence="1">
    <name type="scientific">marine metagenome</name>
    <dbReference type="NCBI Taxonomy" id="408172"/>
    <lineage>
        <taxon>unclassified sequences</taxon>
        <taxon>metagenomes</taxon>
        <taxon>ecological metagenomes</taxon>
    </lineage>
</organism>
<accession>A0A381UHX0</accession>
<reference evidence="1" key="1">
    <citation type="submission" date="2018-05" db="EMBL/GenBank/DDBJ databases">
        <authorList>
            <person name="Lanie J.A."/>
            <person name="Ng W.-L."/>
            <person name="Kazmierczak K.M."/>
            <person name="Andrzejewski T.M."/>
            <person name="Davidsen T.M."/>
            <person name="Wayne K.J."/>
            <person name="Tettelin H."/>
            <person name="Glass J.I."/>
            <person name="Rusch D."/>
            <person name="Podicherti R."/>
            <person name="Tsui H.-C.T."/>
            <person name="Winkler M.E."/>
        </authorList>
    </citation>
    <scope>NUCLEOTIDE SEQUENCE</scope>
</reference>
<feature type="non-terminal residue" evidence="1">
    <location>
        <position position="1"/>
    </location>
</feature>
<protein>
    <submittedName>
        <fullName evidence="1">Uncharacterized protein</fullName>
    </submittedName>
</protein>